<feature type="compositionally biased region" description="Basic and acidic residues" evidence="5">
    <location>
        <begin position="235"/>
        <end position="250"/>
    </location>
</feature>
<keyword evidence="3 6" id="KW-1133">Transmembrane helix</keyword>
<evidence type="ECO:0000256" key="2">
    <source>
        <dbReference type="ARBA" id="ARBA00022692"/>
    </source>
</evidence>
<feature type="transmembrane region" description="Helical" evidence="6">
    <location>
        <begin position="83"/>
        <end position="105"/>
    </location>
</feature>
<sequence>MVVPVSLTSTDGSLSYLHIASLTLEAVLQTVIVCLFGFVAATTGLLSPEGQKQLSQLNVQIFTPCLVFAKLGSSLSLQALVDIAVIPVFFVITTAVSLGVARLTSLLLRLNTPESNFVTAMSVFGNSNSLPVSLTVALAYTLPNLTWPDLPNDNKDDVASRGILYLLIFQQLGQILRWSWGYNTLLAKPDLCSHHEALENGGGINDDDIESRPAANEVETDDPSQSLLSGPRVPEYVRESSEESSEEPHRPSSSTRSSSSKSLNKIECRICASSAQSIASSPVDSSAGLSGWQRTGHWLKNAYAKFMSFMNPPLWAMFVAILVAAFPSVQAELFRNGGFVENTVGSAIKQLGNLAIPLILVVLGSNLAPNDTVPPPSKNYKKIVFASLLSRMVLPAVLLLPLIALSVKYIKISILDDPIFLLVAFILTVAPPAIQLSQICQLNQVFEREMSGVLFWGYVILTLPSTILIVVSSLKVIDWAGTTRT</sequence>
<dbReference type="AlphaFoldDB" id="A0A060TA58"/>
<evidence type="ECO:0000256" key="1">
    <source>
        <dbReference type="ARBA" id="ARBA00004141"/>
    </source>
</evidence>
<feature type="transmembrane region" description="Helical" evidence="6">
    <location>
        <begin position="452"/>
        <end position="474"/>
    </location>
</feature>
<proteinExistence type="predicted"/>
<feature type="transmembrane region" description="Helical" evidence="6">
    <location>
        <begin position="419"/>
        <end position="440"/>
    </location>
</feature>
<dbReference type="InterPro" id="IPR004776">
    <property type="entry name" value="Mem_transp_PIN-like"/>
</dbReference>
<evidence type="ECO:0000313" key="7">
    <source>
        <dbReference type="EMBL" id="CDP37848.1"/>
    </source>
</evidence>
<keyword evidence="4 6" id="KW-0472">Membrane</keyword>
<dbReference type="GO" id="GO:0016020">
    <property type="term" value="C:membrane"/>
    <property type="evidence" value="ECO:0007669"/>
    <property type="project" value="UniProtKB-SubCell"/>
</dbReference>
<evidence type="ECO:0000256" key="6">
    <source>
        <dbReference type="SAM" id="Phobius"/>
    </source>
</evidence>
<dbReference type="EMBL" id="HG937694">
    <property type="protein sequence ID" value="CDP37848.1"/>
    <property type="molecule type" value="Genomic_DNA"/>
</dbReference>
<accession>A0A060TA58</accession>
<comment type="subcellular location">
    <subcellularLocation>
        <location evidence="1">Membrane</location>
        <topology evidence="1">Multi-pass membrane protein</topology>
    </subcellularLocation>
</comment>
<dbReference type="GO" id="GO:0055085">
    <property type="term" value="P:transmembrane transport"/>
    <property type="evidence" value="ECO:0007669"/>
    <property type="project" value="InterPro"/>
</dbReference>
<feature type="compositionally biased region" description="Low complexity" evidence="5">
    <location>
        <begin position="251"/>
        <end position="261"/>
    </location>
</feature>
<dbReference type="PhylomeDB" id="A0A060TA58"/>
<dbReference type="PANTHER" id="PTHR31794">
    <property type="entry name" value="AUXIN EFFLUX TRANSPORTER FAMILY PROTEIN (EUROFUNG)"/>
    <property type="match status" value="1"/>
</dbReference>
<protein>
    <submittedName>
        <fullName evidence="7">ARAD1D20834p</fullName>
    </submittedName>
</protein>
<reference evidence="7" key="2">
    <citation type="submission" date="2014-06" db="EMBL/GenBank/DDBJ databases">
        <title>The complete genome of Blastobotrys (Arxula) adeninivorans LS3 - a yeast of biotechnological interest.</title>
        <authorList>
            <person name="Kunze G."/>
            <person name="Gaillardin C."/>
            <person name="Czernicka M."/>
            <person name="Durrens P."/>
            <person name="Martin T."/>
            <person name="Boer E."/>
            <person name="Gabaldon T."/>
            <person name="Cruz J."/>
            <person name="Talla E."/>
            <person name="Marck C."/>
            <person name="Goffeau A."/>
            <person name="Barbe V."/>
            <person name="Baret P."/>
            <person name="Baronian K."/>
            <person name="Beier S."/>
            <person name="Bleykasten C."/>
            <person name="Bode R."/>
            <person name="Casaregola S."/>
            <person name="Despons L."/>
            <person name="Fairhead C."/>
            <person name="Giersberg M."/>
            <person name="Gierski P."/>
            <person name="Hahnel U."/>
            <person name="Hartmann A."/>
            <person name="Jankowska D."/>
            <person name="Jubin C."/>
            <person name="Jung P."/>
            <person name="Lafontaine I."/>
            <person name="Leh-Louis V."/>
            <person name="Lemaire M."/>
            <person name="Marcet-Houben M."/>
            <person name="Mascher M."/>
            <person name="Morel G."/>
            <person name="Richard G.-F."/>
            <person name="Riechen J."/>
            <person name="Sacerdot C."/>
            <person name="Sarkar A."/>
            <person name="Savel G."/>
            <person name="Schacherer J."/>
            <person name="Sherman D."/>
            <person name="Straub M.-L."/>
            <person name="Stein N."/>
            <person name="Thierry A."/>
            <person name="Trautwein-Schult A."/>
            <person name="Westhof E."/>
            <person name="Worch S."/>
            <person name="Dujon B."/>
            <person name="Souciet J.-L."/>
            <person name="Wincker P."/>
            <person name="Scholz U."/>
            <person name="Neuveglise N."/>
        </authorList>
    </citation>
    <scope>NUCLEOTIDE SEQUENCE</scope>
    <source>
        <strain evidence="7">LS3</strain>
    </source>
</reference>
<dbReference type="Pfam" id="PF03547">
    <property type="entry name" value="Mem_trans"/>
    <property type="match status" value="1"/>
</dbReference>
<keyword evidence="2 6" id="KW-0812">Transmembrane</keyword>
<gene>
    <name evidence="7" type="ORF">GNLVRS02_ARAD1D20834g</name>
</gene>
<feature type="transmembrane region" description="Helical" evidence="6">
    <location>
        <begin position="351"/>
        <end position="368"/>
    </location>
</feature>
<evidence type="ECO:0000256" key="4">
    <source>
        <dbReference type="ARBA" id="ARBA00023136"/>
    </source>
</evidence>
<dbReference type="GO" id="GO:0005783">
    <property type="term" value="C:endoplasmic reticulum"/>
    <property type="evidence" value="ECO:0007669"/>
    <property type="project" value="TreeGrafter"/>
</dbReference>
<feature type="transmembrane region" description="Helical" evidence="6">
    <location>
        <begin position="26"/>
        <end position="47"/>
    </location>
</feature>
<feature type="region of interest" description="Disordered" evidence="5">
    <location>
        <begin position="199"/>
        <end position="261"/>
    </location>
</feature>
<evidence type="ECO:0000256" key="3">
    <source>
        <dbReference type="ARBA" id="ARBA00022989"/>
    </source>
</evidence>
<evidence type="ECO:0000256" key="5">
    <source>
        <dbReference type="SAM" id="MobiDB-lite"/>
    </source>
</evidence>
<reference evidence="7" key="1">
    <citation type="submission" date="2014-02" db="EMBL/GenBank/DDBJ databases">
        <authorList>
            <person name="Genoscope - CEA"/>
        </authorList>
    </citation>
    <scope>NUCLEOTIDE SEQUENCE</scope>
    <source>
        <strain evidence="7">LS3</strain>
    </source>
</reference>
<dbReference type="PANTHER" id="PTHR31794:SF2">
    <property type="entry name" value="AUXIN EFFLUX TRANSPORTER FAMILY PROTEIN (EUROFUNG)"/>
    <property type="match status" value="1"/>
</dbReference>
<organism evidence="7">
    <name type="scientific">Blastobotrys adeninivorans</name>
    <name type="common">Yeast</name>
    <name type="synonym">Arxula adeninivorans</name>
    <dbReference type="NCBI Taxonomy" id="409370"/>
    <lineage>
        <taxon>Eukaryota</taxon>
        <taxon>Fungi</taxon>
        <taxon>Dikarya</taxon>
        <taxon>Ascomycota</taxon>
        <taxon>Saccharomycotina</taxon>
        <taxon>Dipodascomycetes</taxon>
        <taxon>Dipodascales</taxon>
        <taxon>Trichomonascaceae</taxon>
        <taxon>Blastobotrys</taxon>
    </lineage>
</organism>
<feature type="transmembrane region" description="Helical" evidence="6">
    <location>
        <begin position="314"/>
        <end position="331"/>
    </location>
</feature>
<feature type="transmembrane region" description="Helical" evidence="6">
    <location>
        <begin position="388"/>
        <end position="407"/>
    </location>
</feature>
<name>A0A060TA58_BLAAD</name>